<keyword evidence="3" id="KW-0210">Decarboxylase</keyword>
<dbReference type="EMBL" id="BDGG01000009">
    <property type="protein sequence ID" value="GAV03370.1"/>
    <property type="molecule type" value="Genomic_DNA"/>
</dbReference>
<protein>
    <recommendedName>
        <fullName evidence="10">Glutamate decarboxylase</fullName>
    </recommendedName>
</protein>
<dbReference type="GO" id="GO:0005737">
    <property type="term" value="C:cytoplasm"/>
    <property type="evidence" value="ECO:0007669"/>
    <property type="project" value="TreeGrafter"/>
</dbReference>
<dbReference type="Pfam" id="PF00282">
    <property type="entry name" value="Pyridoxal_deC"/>
    <property type="match status" value="1"/>
</dbReference>
<evidence type="ECO:0000313" key="9">
    <source>
        <dbReference type="Proteomes" id="UP000186922"/>
    </source>
</evidence>
<evidence type="ECO:0000256" key="5">
    <source>
        <dbReference type="ARBA" id="ARBA00023239"/>
    </source>
</evidence>
<dbReference type="STRING" id="947166.A0A1D1VP47"/>
<evidence type="ECO:0000256" key="2">
    <source>
        <dbReference type="ARBA" id="ARBA00009533"/>
    </source>
</evidence>
<evidence type="ECO:0008006" key="10">
    <source>
        <dbReference type="Google" id="ProtNLM"/>
    </source>
</evidence>
<dbReference type="InterPro" id="IPR002129">
    <property type="entry name" value="PyrdxlP-dep_de-COase"/>
</dbReference>
<feature type="modified residue" description="N6-(pyridoxal phosphate)lysine" evidence="6">
    <location>
        <position position="307"/>
    </location>
</feature>
<evidence type="ECO:0000256" key="6">
    <source>
        <dbReference type="PIRSR" id="PIRSR602129-50"/>
    </source>
</evidence>
<dbReference type="Gene3D" id="3.90.1150.170">
    <property type="match status" value="1"/>
</dbReference>
<accession>A0A1D1VP47</accession>
<keyword evidence="9" id="KW-1185">Reference proteome</keyword>
<dbReference type="GO" id="GO:0030170">
    <property type="term" value="F:pyridoxal phosphate binding"/>
    <property type="evidence" value="ECO:0007669"/>
    <property type="project" value="InterPro"/>
</dbReference>
<dbReference type="Proteomes" id="UP000186922">
    <property type="component" value="Unassembled WGS sequence"/>
</dbReference>
<evidence type="ECO:0000256" key="1">
    <source>
        <dbReference type="ARBA" id="ARBA00001933"/>
    </source>
</evidence>
<dbReference type="SUPFAM" id="SSF53383">
    <property type="entry name" value="PLP-dependent transferases"/>
    <property type="match status" value="1"/>
</dbReference>
<dbReference type="InterPro" id="IPR015424">
    <property type="entry name" value="PyrdxlP-dep_Trfase"/>
</dbReference>
<evidence type="ECO:0000256" key="7">
    <source>
        <dbReference type="RuleBase" id="RU000382"/>
    </source>
</evidence>
<comment type="caution">
    <text evidence="8">The sequence shown here is derived from an EMBL/GenBank/DDBJ whole genome shotgun (WGS) entry which is preliminary data.</text>
</comment>
<dbReference type="AlphaFoldDB" id="A0A1D1VP47"/>
<comment type="similarity">
    <text evidence="2 7">Belongs to the group II decarboxylase family.</text>
</comment>
<gene>
    <name evidence="8" type="primary">RvY_13801-1</name>
    <name evidence="8" type="synonym">RvY_13801.1</name>
    <name evidence="8" type="ORF">RvY_13801</name>
</gene>
<proteinExistence type="inferred from homology"/>
<dbReference type="Gene3D" id="3.40.640.10">
    <property type="entry name" value="Type I PLP-dependent aspartate aminotransferase-like (Major domain)"/>
    <property type="match status" value="1"/>
</dbReference>
<evidence type="ECO:0000256" key="3">
    <source>
        <dbReference type="ARBA" id="ARBA00022793"/>
    </source>
</evidence>
<dbReference type="PANTHER" id="PTHR45677">
    <property type="entry name" value="GLUTAMATE DECARBOXYLASE-RELATED"/>
    <property type="match status" value="1"/>
</dbReference>
<dbReference type="OrthoDB" id="392571at2759"/>
<dbReference type="InterPro" id="IPR015421">
    <property type="entry name" value="PyrdxlP-dep_Trfase_major"/>
</dbReference>
<dbReference type="GO" id="GO:0019752">
    <property type="term" value="P:carboxylic acid metabolic process"/>
    <property type="evidence" value="ECO:0007669"/>
    <property type="project" value="InterPro"/>
</dbReference>
<name>A0A1D1VP47_RAMVA</name>
<dbReference type="PANTHER" id="PTHR45677:SF8">
    <property type="entry name" value="CYSTEINE SULFINIC ACID DECARBOXYLASE"/>
    <property type="match status" value="1"/>
</dbReference>
<evidence type="ECO:0000256" key="4">
    <source>
        <dbReference type="ARBA" id="ARBA00022898"/>
    </source>
</evidence>
<dbReference type="GO" id="GO:0016831">
    <property type="term" value="F:carboxy-lyase activity"/>
    <property type="evidence" value="ECO:0007669"/>
    <property type="project" value="UniProtKB-KW"/>
</dbReference>
<reference evidence="8 9" key="1">
    <citation type="journal article" date="2016" name="Nat. Commun.">
        <title>Extremotolerant tardigrade genome and improved radiotolerance of human cultured cells by tardigrade-unique protein.</title>
        <authorList>
            <person name="Hashimoto T."/>
            <person name="Horikawa D.D."/>
            <person name="Saito Y."/>
            <person name="Kuwahara H."/>
            <person name="Kozuka-Hata H."/>
            <person name="Shin-I T."/>
            <person name="Minakuchi Y."/>
            <person name="Ohishi K."/>
            <person name="Motoyama A."/>
            <person name="Aizu T."/>
            <person name="Enomoto A."/>
            <person name="Kondo K."/>
            <person name="Tanaka S."/>
            <person name="Hara Y."/>
            <person name="Koshikawa S."/>
            <person name="Sagara H."/>
            <person name="Miura T."/>
            <person name="Yokobori S."/>
            <person name="Miyagawa K."/>
            <person name="Suzuki Y."/>
            <person name="Kubo T."/>
            <person name="Oyama M."/>
            <person name="Kohara Y."/>
            <person name="Fujiyama A."/>
            <person name="Arakawa K."/>
            <person name="Katayama T."/>
            <person name="Toyoda A."/>
            <person name="Kunieda T."/>
        </authorList>
    </citation>
    <scope>NUCLEOTIDE SEQUENCE [LARGE SCALE GENOMIC DNA]</scope>
    <source>
        <strain evidence="8 9">YOKOZUNA-1</strain>
    </source>
</reference>
<comment type="cofactor">
    <cofactor evidence="1 6 7">
        <name>pyridoxal 5'-phosphate</name>
        <dbReference type="ChEBI" id="CHEBI:597326"/>
    </cofactor>
</comment>
<evidence type="ECO:0000313" key="8">
    <source>
        <dbReference type="EMBL" id="GAV03370.1"/>
    </source>
</evidence>
<keyword evidence="4 6" id="KW-0663">Pyridoxal phosphate</keyword>
<keyword evidence="5 7" id="KW-0456">Lyase</keyword>
<organism evidence="8 9">
    <name type="scientific">Ramazzottius varieornatus</name>
    <name type="common">Water bear</name>
    <name type="synonym">Tardigrade</name>
    <dbReference type="NCBI Taxonomy" id="947166"/>
    <lineage>
        <taxon>Eukaryota</taxon>
        <taxon>Metazoa</taxon>
        <taxon>Ecdysozoa</taxon>
        <taxon>Tardigrada</taxon>
        <taxon>Eutardigrada</taxon>
        <taxon>Parachela</taxon>
        <taxon>Hypsibioidea</taxon>
        <taxon>Ramazzottiidae</taxon>
        <taxon>Ramazzottius</taxon>
    </lineage>
</organism>
<sequence length="500" mass="56135">MDHQKVGNGASSGGGQRLIRRVVDILLETWEHQTDEGGKILDFNMPDKLMKIFTLELGEKGAADDELVPICQSIVDLSLHAGHPAFYNQLWGGLDEYGLLSAWMVEALHTSVYTYEVAPLFTLMETYLIQHIGKELIGYPDVDNIGGLFNAGGSISNMMAIQLARYKQNPSVKTRGNHAFDKPLIILTSVEAHYSIQKAANVLGIGTDNVWKVPTDDNGCMRPNKLEEEIGRAGKEGKLPVMVNATSGTTVLGAYDPLDQVAKICEKHKIWMHVDAAWGGAVMLSPKLRHTMKGIERADSVTWNPHKMLGLPLQTALLITRHKGLLLECNSNKSSYLFQSDKFYDAEYDIGDKTFVCGRKNDALKLWLTWKGRGKADLTAAVENAFDMAEYLAELLRDREGFQLVLPKVQCTNVCFWYIPPSMRGTVDWKSESFREKLGKVAPCLKKRMMEKGSLFIGYQPNENRNLPNFFRMVIHCNPRPTRENMHFVVEEIERLGADL</sequence>